<evidence type="ECO:0000256" key="5">
    <source>
        <dbReference type="HAMAP-Rule" id="MF_00182"/>
    </source>
</evidence>
<dbReference type="InterPro" id="IPR002376">
    <property type="entry name" value="Formyl_transf_N"/>
</dbReference>
<dbReference type="InterPro" id="IPR044135">
    <property type="entry name" value="Met-tRNA-FMT_C"/>
</dbReference>
<dbReference type="PANTHER" id="PTHR11138">
    <property type="entry name" value="METHIONYL-TRNA FORMYLTRANSFERASE"/>
    <property type="match status" value="1"/>
</dbReference>
<gene>
    <name evidence="5" type="primary">fmt</name>
    <name evidence="8" type="ORF">F8C82_04415</name>
</gene>
<comment type="similarity">
    <text evidence="1 5">Belongs to the Fmt family.</text>
</comment>
<dbReference type="Proteomes" id="UP000484164">
    <property type="component" value="Unassembled WGS sequence"/>
</dbReference>
<dbReference type="InterPro" id="IPR005794">
    <property type="entry name" value="Fmt"/>
</dbReference>
<evidence type="ECO:0000313" key="9">
    <source>
        <dbReference type="Proteomes" id="UP000484164"/>
    </source>
</evidence>
<comment type="caution">
    <text evidence="8">The sequence shown here is derived from an EMBL/GenBank/DDBJ whole genome shotgun (WGS) entry which is preliminary data.</text>
</comment>
<feature type="binding site" evidence="5">
    <location>
        <begin position="110"/>
        <end position="113"/>
    </location>
    <ligand>
        <name>(6S)-5,6,7,8-tetrahydrofolate</name>
        <dbReference type="ChEBI" id="CHEBI:57453"/>
    </ligand>
</feature>
<evidence type="ECO:0000256" key="3">
    <source>
        <dbReference type="ARBA" id="ARBA00022679"/>
    </source>
</evidence>
<comment type="function">
    <text evidence="5">Attaches a formyl group to the free amino group of methionyl-tRNA(fMet). The formyl group appears to play a dual role in the initiator identity of N-formylmethionyl-tRNA by promoting its recognition by IF2 and preventing the misappropriation of this tRNA by the elongation apparatus.</text>
</comment>
<dbReference type="InterPro" id="IPR041711">
    <property type="entry name" value="Met-tRNA-FMT_N"/>
</dbReference>
<dbReference type="CDD" id="cd08646">
    <property type="entry name" value="FMT_core_Met-tRNA-FMT_N"/>
    <property type="match status" value="1"/>
</dbReference>
<reference evidence="8 9" key="1">
    <citation type="submission" date="2019-10" db="EMBL/GenBank/DDBJ databases">
        <title>Genome sequence of Phaeocystidibacter marisrubri JCM30614 (type strain).</title>
        <authorList>
            <person name="Bowman J.P."/>
        </authorList>
    </citation>
    <scope>NUCLEOTIDE SEQUENCE [LARGE SCALE GENOMIC DNA]</scope>
    <source>
        <strain evidence="8 9">JCM 30614</strain>
    </source>
</reference>
<dbReference type="HAMAP" id="MF_00182">
    <property type="entry name" value="Formyl_trans"/>
    <property type="match status" value="1"/>
</dbReference>
<feature type="domain" description="Formyl transferase C-terminal" evidence="7">
    <location>
        <begin position="209"/>
        <end position="305"/>
    </location>
</feature>
<feature type="domain" description="Formyl transferase N-terminal" evidence="6">
    <location>
        <begin position="4"/>
        <end position="180"/>
    </location>
</feature>
<evidence type="ECO:0000313" key="8">
    <source>
        <dbReference type="EMBL" id="KAB2817653.1"/>
    </source>
</evidence>
<dbReference type="Gene3D" id="3.40.50.12230">
    <property type="match status" value="1"/>
</dbReference>
<dbReference type="NCBIfam" id="TIGR00460">
    <property type="entry name" value="fmt"/>
    <property type="match status" value="1"/>
</dbReference>
<dbReference type="AlphaFoldDB" id="A0A6L3ZJ40"/>
<keyword evidence="9" id="KW-1185">Reference proteome</keyword>
<dbReference type="OrthoDB" id="9802815at2"/>
<dbReference type="InterPro" id="IPR005793">
    <property type="entry name" value="Formyl_trans_C"/>
</dbReference>
<dbReference type="InterPro" id="IPR011034">
    <property type="entry name" value="Formyl_transferase-like_C_sf"/>
</dbReference>
<evidence type="ECO:0000256" key="2">
    <source>
        <dbReference type="ARBA" id="ARBA00012261"/>
    </source>
</evidence>
<protein>
    <recommendedName>
        <fullName evidence="2 5">Methionyl-tRNA formyltransferase</fullName>
        <ecNumber evidence="2 5">2.1.2.9</ecNumber>
    </recommendedName>
</protein>
<comment type="catalytic activity">
    <reaction evidence="5">
        <text>L-methionyl-tRNA(fMet) + (6R)-10-formyltetrahydrofolate = N-formyl-L-methionyl-tRNA(fMet) + (6S)-5,6,7,8-tetrahydrofolate + H(+)</text>
        <dbReference type="Rhea" id="RHEA:24380"/>
        <dbReference type="Rhea" id="RHEA-COMP:9952"/>
        <dbReference type="Rhea" id="RHEA-COMP:9953"/>
        <dbReference type="ChEBI" id="CHEBI:15378"/>
        <dbReference type="ChEBI" id="CHEBI:57453"/>
        <dbReference type="ChEBI" id="CHEBI:78530"/>
        <dbReference type="ChEBI" id="CHEBI:78844"/>
        <dbReference type="ChEBI" id="CHEBI:195366"/>
        <dbReference type="EC" id="2.1.2.9"/>
    </reaction>
</comment>
<dbReference type="RefSeq" id="WP_151692341.1">
    <property type="nucleotide sequence ID" value="NZ_BMGX01000002.1"/>
</dbReference>
<dbReference type="CDD" id="cd08704">
    <property type="entry name" value="Met_tRNA_FMT_C"/>
    <property type="match status" value="1"/>
</dbReference>
<dbReference type="PANTHER" id="PTHR11138:SF5">
    <property type="entry name" value="METHIONYL-TRNA FORMYLTRANSFERASE, MITOCHONDRIAL"/>
    <property type="match status" value="1"/>
</dbReference>
<keyword evidence="4 5" id="KW-0648">Protein biosynthesis</keyword>
<dbReference type="GO" id="GO:0005829">
    <property type="term" value="C:cytosol"/>
    <property type="evidence" value="ECO:0007669"/>
    <property type="project" value="TreeGrafter"/>
</dbReference>
<dbReference type="Pfam" id="PF00551">
    <property type="entry name" value="Formyl_trans_N"/>
    <property type="match status" value="1"/>
</dbReference>
<keyword evidence="3 5" id="KW-0808">Transferase</keyword>
<name>A0A6L3ZJ40_9FLAO</name>
<dbReference type="EMBL" id="WBVQ01000001">
    <property type="protein sequence ID" value="KAB2817653.1"/>
    <property type="molecule type" value="Genomic_DNA"/>
</dbReference>
<evidence type="ECO:0000256" key="1">
    <source>
        <dbReference type="ARBA" id="ARBA00010699"/>
    </source>
</evidence>
<organism evidence="8 9">
    <name type="scientific">Phaeocystidibacter marisrubri</name>
    <dbReference type="NCBI Taxonomy" id="1577780"/>
    <lineage>
        <taxon>Bacteria</taxon>
        <taxon>Pseudomonadati</taxon>
        <taxon>Bacteroidota</taxon>
        <taxon>Flavobacteriia</taxon>
        <taxon>Flavobacteriales</taxon>
        <taxon>Phaeocystidibacteraceae</taxon>
        <taxon>Phaeocystidibacter</taxon>
    </lineage>
</organism>
<accession>A0A6L3ZJ40</accession>
<evidence type="ECO:0000259" key="7">
    <source>
        <dbReference type="Pfam" id="PF02911"/>
    </source>
</evidence>
<dbReference type="SUPFAM" id="SSF53328">
    <property type="entry name" value="Formyltransferase"/>
    <property type="match status" value="1"/>
</dbReference>
<dbReference type="Pfam" id="PF02911">
    <property type="entry name" value="Formyl_trans_C"/>
    <property type="match status" value="1"/>
</dbReference>
<dbReference type="EC" id="2.1.2.9" evidence="2 5"/>
<evidence type="ECO:0000259" key="6">
    <source>
        <dbReference type="Pfam" id="PF00551"/>
    </source>
</evidence>
<evidence type="ECO:0000256" key="4">
    <source>
        <dbReference type="ARBA" id="ARBA00022917"/>
    </source>
</evidence>
<sequence>MKARIVYMGTPEFAVAPLEALIQSQHEVVAVVTVPDRQAGRGRKPTPSAVKVCAEKHNLPILQPEKLRDEQFQAELVSYNADLFVVVAFRMLPTSVWSMPKLGTFNLHASLLPDYRGAAPIHWAVINGEEKTGVTTFLIDEEIDTGNILLQAETSIGANETTGELYHRLMDLGSPLVVETVDGLLSGKLEGKTQKHVDSPKNAPKLFREHQYVPLNDIAEAAHNRVRGLTPFPAPLIVLETSSGERIEAKVANSTYEEGQIGECGTLEWRKNELAIQCKSGLLILGEIQWPGKKKMGVADFKNGYTEYSELKALCTP</sequence>
<dbReference type="SUPFAM" id="SSF50486">
    <property type="entry name" value="FMT C-terminal domain-like"/>
    <property type="match status" value="1"/>
</dbReference>
<dbReference type="InterPro" id="IPR036477">
    <property type="entry name" value="Formyl_transf_N_sf"/>
</dbReference>
<proteinExistence type="inferred from homology"/>
<dbReference type="GO" id="GO:0004479">
    <property type="term" value="F:methionyl-tRNA formyltransferase activity"/>
    <property type="evidence" value="ECO:0007669"/>
    <property type="project" value="UniProtKB-UniRule"/>
</dbReference>